<dbReference type="PROSITE" id="PS00107">
    <property type="entry name" value="PROTEIN_KINASE_ATP"/>
    <property type="match status" value="1"/>
</dbReference>
<feature type="compositionally biased region" description="Basic and acidic residues" evidence="8">
    <location>
        <begin position="12"/>
        <end position="28"/>
    </location>
</feature>
<keyword evidence="5 11" id="KW-0418">Kinase</keyword>
<evidence type="ECO:0000256" key="9">
    <source>
        <dbReference type="SAM" id="Phobius"/>
    </source>
</evidence>
<sequence>MTKRTPSVDGWTKPRDTTDRGSDGQRIFGDPRVRRCVYRADSGFEGMGMAAGTRVGSQFGHYHLRALLGRGGMGEVYEAYDTTKDRTVALKILDVDLAKDPTYQQRFRRESHAAARLQEPHVIPIHDWGEIDGVLYIDMRLVVGQDLRALLRSRGPMGPAHAVAVVDQIAAALDAAHADGLIHRDVKPENILVTAGEFAYLVDFGIAHSSSDLRLTTLGSAVGSYAYMAPERFDNAPVDARADVYSLACVLYECLTGSIPFPSNSISSAIRAHLTTPVPSPSSIRPDVPATFDEVIARGLAKDPRDRYRTAGDFAAAARSALTARERKTETDIATRPEPSQVPRSEPTRVDDRGRPPVYPPTAFHSGPAAPPPPYYPPTPYTAPPPARRSVALPVTVTVLVIALLALAGVVGWLVLDQNNPDDPPVTAAGSSQVRTPVTEDVPVATTRAAPATVPPAVTPPRTTARTTTAPPPPIVGEVSGADRQGFLPPSDARCNYTNPAVFIGRTTKSLVVVCETGVGRYYYQGVRISDGAAISVDDPSPSGSGFVATGDGGTEYRLTPTTLTIVGGDGKVLATEPMIESAYR</sequence>
<dbReference type="Gene3D" id="3.30.200.20">
    <property type="entry name" value="Phosphorylase Kinase, domain 1"/>
    <property type="match status" value="1"/>
</dbReference>
<keyword evidence="2" id="KW-0723">Serine/threonine-protein kinase</keyword>
<feature type="transmembrane region" description="Helical" evidence="9">
    <location>
        <begin position="391"/>
        <end position="416"/>
    </location>
</feature>
<feature type="region of interest" description="Disordered" evidence="8">
    <location>
        <begin position="320"/>
        <end position="381"/>
    </location>
</feature>
<keyword evidence="12" id="KW-1185">Reference proteome</keyword>
<evidence type="ECO:0000256" key="8">
    <source>
        <dbReference type="SAM" id="MobiDB-lite"/>
    </source>
</evidence>
<dbReference type="InterPro" id="IPR008271">
    <property type="entry name" value="Ser/Thr_kinase_AS"/>
</dbReference>
<evidence type="ECO:0000256" key="7">
    <source>
        <dbReference type="PROSITE-ProRule" id="PRU10141"/>
    </source>
</evidence>
<feature type="region of interest" description="Disordered" evidence="8">
    <location>
        <begin position="452"/>
        <end position="475"/>
    </location>
</feature>
<evidence type="ECO:0000256" key="4">
    <source>
        <dbReference type="ARBA" id="ARBA00022741"/>
    </source>
</evidence>
<dbReference type="FunFam" id="1.10.510.10:FF:000021">
    <property type="entry name" value="Serine/threonine protein kinase"/>
    <property type="match status" value="1"/>
</dbReference>
<feature type="binding site" evidence="7">
    <location>
        <position position="91"/>
    </location>
    <ligand>
        <name>ATP</name>
        <dbReference type="ChEBI" id="CHEBI:30616"/>
    </ligand>
</feature>
<protein>
    <recommendedName>
        <fullName evidence="1">non-specific serine/threonine protein kinase</fullName>
        <ecNumber evidence="1">2.7.11.1</ecNumber>
    </recommendedName>
</protein>
<feature type="compositionally biased region" description="Basic and acidic residues" evidence="8">
    <location>
        <begin position="346"/>
        <end position="355"/>
    </location>
</feature>
<keyword evidence="9" id="KW-0812">Transmembrane</keyword>
<dbReference type="SMART" id="SM00220">
    <property type="entry name" value="S_TKc"/>
    <property type="match status" value="1"/>
</dbReference>
<evidence type="ECO:0000256" key="3">
    <source>
        <dbReference type="ARBA" id="ARBA00022679"/>
    </source>
</evidence>
<proteinExistence type="predicted"/>
<evidence type="ECO:0000259" key="10">
    <source>
        <dbReference type="PROSITE" id="PS50011"/>
    </source>
</evidence>
<keyword evidence="4 7" id="KW-0547">Nucleotide-binding</keyword>
<keyword evidence="6 7" id="KW-0067">ATP-binding</keyword>
<evidence type="ECO:0000313" key="12">
    <source>
        <dbReference type="Proteomes" id="UP000287519"/>
    </source>
</evidence>
<evidence type="ECO:0000313" key="11">
    <source>
        <dbReference type="EMBL" id="GCE40191.1"/>
    </source>
</evidence>
<dbReference type="InterPro" id="IPR011009">
    <property type="entry name" value="Kinase-like_dom_sf"/>
</dbReference>
<evidence type="ECO:0000256" key="2">
    <source>
        <dbReference type="ARBA" id="ARBA00022527"/>
    </source>
</evidence>
<dbReference type="SUPFAM" id="SSF56112">
    <property type="entry name" value="Protein kinase-like (PK-like)"/>
    <property type="match status" value="1"/>
</dbReference>
<dbReference type="PANTHER" id="PTHR43289:SF6">
    <property type="entry name" value="SERINE_THREONINE-PROTEIN KINASE NEKL-3"/>
    <property type="match status" value="1"/>
</dbReference>
<dbReference type="GO" id="GO:0004674">
    <property type="term" value="F:protein serine/threonine kinase activity"/>
    <property type="evidence" value="ECO:0007669"/>
    <property type="project" value="UniProtKB-KW"/>
</dbReference>
<organism evidence="11 12">
    <name type="scientific">Rhodococcus wratislaviensis</name>
    <name type="common">Tsukamurella wratislaviensis</name>
    <dbReference type="NCBI Taxonomy" id="44752"/>
    <lineage>
        <taxon>Bacteria</taxon>
        <taxon>Bacillati</taxon>
        <taxon>Actinomycetota</taxon>
        <taxon>Actinomycetes</taxon>
        <taxon>Mycobacteriales</taxon>
        <taxon>Nocardiaceae</taxon>
        <taxon>Rhodococcus</taxon>
    </lineage>
</organism>
<feature type="compositionally biased region" description="Basic and acidic residues" evidence="8">
    <location>
        <begin position="324"/>
        <end position="335"/>
    </location>
</feature>
<dbReference type="FunFam" id="3.30.200.20:FF:000348">
    <property type="entry name" value="Serine/threonine protein kinase"/>
    <property type="match status" value="1"/>
</dbReference>
<accession>A0A402C9C3</accession>
<dbReference type="Proteomes" id="UP000287519">
    <property type="component" value="Unassembled WGS sequence"/>
</dbReference>
<dbReference type="AlphaFoldDB" id="A0A402C9C3"/>
<keyword evidence="3" id="KW-0808">Transferase</keyword>
<dbReference type="GO" id="GO:0005524">
    <property type="term" value="F:ATP binding"/>
    <property type="evidence" value="ECO:0007669"/>
    <property type="project" value="UniProtKB-UniRule"/>
</dbReference>
<dbReference type="InterPro" id="IPR017441">
    <property type="entry name" value="Protein_kinase_ATP_BS"/>
</dbReference>
<evidence type="ECO:0000256" key="5">
    <source>
        <dbReference type="ARBA" id="ARBA00022777"/>
    </source>
</evidence>
<evidence type="ECO:0000256" key="6">
    <source>
        <dbReference type="ARBA" id="ARBA00022840"/>
    </source>
</evidence>
<dbReference type="CDD" id="cd14014">
    <property type="entry name" value="STKc_PknB_like"/>
    <property type="match status" value="1"/>
</dbReference>
<feature type="domain" description="Protein kinase" evidence="10">
    <location>
        <begin position="62"/>
        <end position="322"/>
    </location>
</feature>
<keyword evidence="9" id="KW-1133">Transmembrane helix</keyword>
<dbReference type="InterPro" id="IPR000719">
    <property type="entry name" value="Prot_kinase_dom"/>
</dbReference>
<dbReference type="EC" id="2.7.11.1" evidence="1"/>
<dbReference type="EMBL" id="BHYM01000035">
    <property type="protein sequence ID" value="GCE40191.1"/>
    <property type="molecule type" value="Genomic_DNA"/>
</dbReference>
<dbReference type="PROSITE" id="PS00108">
    <property type="entry name" value="PROTEIN_KINASE_ST"/>
    <property type="match status" value="1"/>
</dbReference>
<dbReference type="Pfam" id="PF00069">
    <property type="entry name" value="Pkinase"/>
    <property type="match status" value="1"/>
</dbReference>
<feature type="compositionally biased region" description="Pro residues" evidence="8">
    <location>
        <begin position="369"/>
        <end position="381"/>
    </location>
</feature>
<dbReference type="Gene3D" id="1.10.510.10">
    <property type="entry name" value="Transferase(Phosphotransferase) domain 1"/>
    <property type="match status" value="1"/>
</dbReference>
<keyword evidence="9" id="KW-0472">Membrane</keyword>
<evidence type="ECO:0000256" key="1">
    <source>
        <dbReference type="ARBA" id="ARBA00012513"/>
    </source>
</evidence>
<feature type="compositionally biased region" description="Low complexity" evidence="8">
    <location>
        <begin position="460"/>
        <end position="469"/>
    </location>
</feature>
<name>A0A402C9C3_RHOWR</name>
<comment type="caution">
    <text evidence="11">The sequence shown here is derived from an EMBL/GenBank/DDBJ whole genome shotgun (WGS) entry which is preliminary data.</text>
</comment>
<dbReference type="PANTHER" id="PTHR43289">
    <property type="entry name" value="MITOGEN-ACTIVATED PROTEIN KINASE KINASE KINASE 20-RELATED"/>
    <property type="match status" value="1"/>
</dbReference>
<gene>
    <name evidence="11" type="ORF">Rhow_003834</name>
</gene>
<dbReference type="PROSITE" id="PS50011">
    <property type="entry name" value="PROTEIN_KINASE_DOM"/>
    <property type="match status" value="1"/>
</dbReference>
<feature type="region of interest" description="Disordered" evidence="8">
    <location>
        <begin position="1"/>
        <end position="28"/>
    </location>
</feature>
<reference evidence="11 12" key="1">
    <citation type="submission" date="2018-11" db="EMBL/GenBank/DDBJ databases">
        <title>Microbial catabolism of amino acid.</title>
        <authorList>
            <person name="Hibi M."/>
            <person name="Ogawa J."/>
        </authorList>
    </citation>
    <scope>NUCLEOTIDE SEQUENCE [LARGE SCALE GENOMIC DNA]</scope>
    <source>
        <strain evidence="11 12">C31-06</strain>
    </source>
</reference>